<name>A0A2A5ABR7_9GAMM</name>
<reference evidence="3" key="1">
    <citation type="submission" date="2017-08" db="EMBL/GenBank/DDBJ databases">
        <title>A dynamic microbial community with high functional redundancy inhabits the cold, oxic subseafloor aquifer.</title>
        <authorList>
            <person name="Tully B.J."/>
            <person name="Wheat C.G."/>
            <person name="Glazer B.T."/>
            <person name="Huber J.A."/>
        </authorList>
    </citation>
    <scope>NUCLEOTIDE SEQUENCE [LARGE SCALE GENOMIC DNA]</scope>
</reference>
<organism evidence="2 3">
    <name type="scientific">SAR86 cluster bacterium</name>
    <dbReference type="NCBI Taxonomy" id="2030880"/>
    <lineage>
        <taxon>Bacteria</taxon>
        <taxon>Pseudomonadati</taxon>
        <taxon>Pseudomonadota</taxon>
        <taxon>Gammaproteobacteria</taxon>
        <taxon>SAR86 cluster</taxon>
    </lineage>
</organism>
<accession>A0A2A5ABR7</accession>
<protein>
    <recommendedName>
        <fullName evidence="4">Lysozyme inhibitor LprI N-terminal domain-containing protein</fullName>
    </recommendedName>
</protein>
<dbReference type="Proteomes" id="UP000218327">
    <property type="component" value="Unassembled WGS sequence"/>
</dbReference>
<evidence type="ECO:0008006" key="4">
    <source>
        <dbReference type="Google" id="ProtNLM"/>
    </source>
</evidence>
<feature type="non-terminal residue" evidence="2">
    <location>
        <position position="186"/>
    </location>
</feature>
<evidence type="ECO:0000256" key="1">
    <source>
        <dbReference type="SAM" id="SignalP"/>
    </source>
</evidence>
<keyword evidence="1" id="KW-0732">Signal</keyword>
<feature type="chain" id="PRO_5012856665" description="Lysozyme inhibitor LprI N-terminal domain-containing protein" evidence="1">
    <location>
        <begin position="31"/>
        <end position="186"/>
    </location>
</feature>
<sequence>MINLKTSKAKSRFRASLYGLALLFPCIAVSQEIDLQRSIDAAFSALTELDGKAGACISATRSGNLAQEHCDDFMSAVDGELMAGYLQHCASVKSWRDTYVSQMANSNEEIENSAEILKRLIDIEFTCGQNALQARTQHVHAAFSLLQDGSRSNAQPGAKLIRELAELKFNAIESRERQLLENSQLQ</sequence>
<comment type="caution">
    <text evidence="2">The sequence shown here is derived from an EMBL/GenBank/DDBJ whole genome shotgun (WGS) entry which is preliminary data.</text>
</comment>
<dbReference type="AlphaFoldDB" id="A0A2A5ABR7"/>
<proteinExistence type="predicted"/>
<gene>
    <name evidence="2" type="ORF">COA96_18310</name>
</gene>
<evidence type="ECO:0000313" key="2">
    <source>
        <dbReference type="EMBL" id="PCJ16683.1"/>
    </source>
</evidence>
<dbReference type="EMBL" id="NVVJ01000116">
    <property type="protein sequence ID" value="PCJ16683.1"/>
    <property type="molecule type" value="Genomic_DNA"/>
</dbReference>
<evidence type="ECO:0000313" key="3">
    <source>
        <dbReference type="Proteomes" id="UP000218327"/>
    </source>
</evidence>
<feature type="signal peptide" evidence="1">
    <location>
        <begin position="1"/>
        <end position="30"/>
    </location>
</feature>